<keyword evidence="2" id="KW-0808">Transferase</keyword>
<keyword evidence="2" id="KW-0695">RNA-directed DNA polymerase</keyword>
<dbReference type="EMBL" id="AUZY01001060">
    <property type="protein sequence ID" value="EQD76425.1"/>
    <property type="molecule type" value="Genomic_DNA"/>
</dbReference>
<sequence>MVFDVKGLFDNIDHDMLMQLVRKYTDVPWIILYIERWLKAPMRMPDGSSKERSSGTPQGGVILPLLANLFMHHAFDAWMENRHPYNPFERYADDSAVHCRSLKQAEYLRRDVEAQLGRWNLRMHPDKTHIVYCKDDDRRGSYPETSFDFLGYTFRPRRSKNKYGKVFINFSPAVSNSTKKEMRRKIHDWRIHLKSDKSLEDLSRMFNPAIRGWVNYFRNFYKSEMYLVLRHMNHALVLWARRKHKKLEDHRKRADQWLRGIAVREPELFIQWQMGILPGRDNGSRMS</sequence>
<evidence type="ECO:0000259" key="1">
    <source>
        <dbReference type="PROSITE" id="PS50878"/>
    </source>
</evidence>
<dbReference type="InterPro" id="IPR043502">
    <property type="entry name" value="DNA/RNA_pol_sf"/>
</dbReference>
<dbReference type="PROSITE" id="PS50878">
    <property type="entry name" value="RT_POL"/>
    <property type="match status" value="1"/>
</dbReference>
<proteinExistence type="predicted"/>
<protein>
    <submittedName>
        <fullName evidence="2">RNA-directed DNA polymerase (Reverse transcriptase)</fullName>
    </submittedName>
</protein>
<name>T1D1W6_9ZZZZ</name>
<dbReference type="InterPro" id="IPR051083">
    <property type="entry name" value="GrpII_Intron_Splice-Mob/Def"/>
</dbReference>
<dbReference type="CDD" id="cd01651">
    <property type="entry name" value="RT_G2_intron"/>
    <property type="match status" value="1"/>
</dbReference>
<dbReference type="SUPFAM" id="SSF56672">
    <property type="entry name" value="DNA/RNA polymerases"/>
    <property type="match status" value="1"/>
</dbReference>
<dbReference type="InterPro" id="IPR000477">
    <property type="entry name" value="RT_dom"/>
</dbReference>
<organism evidence="2">
    <name type="scientific">mine drainage metagenome</name>
    <dbReference type="NCBI Taxonomy" id="410659"/>
    <lineage>
        <taxon>unclassified sequences</taxon>
        <taxon>metagenomes</taxon>
        <taxon>ecological metagenomes</taxon>
    </lineage>
</organism>
<dbReference type="InterPro" id="IPR013597">
    <property type="entry name" value="Mat_intron_G2"/>
</dbReference>
<dbReference type="PANTHER" id="PTHR34047">
    <property type="entry name" value="NUCLEAR INTRON MATURASE 1, MITOCHONDRIAL-RELATED"/>
    <property type="match status" value="1"/>
</dbReference>
<dbReference type="Pfam" id="PF00078">
    <property type="entry name" value="RVT_1"/>
    <property type="match status" value="1"/>
</dbReference>
<accession>T1D1W6</accession>
<gene>
    <name evidence="2" type="ORF">B1B_01694</name>
</gene>
<reference evidence="2" key="1">
    <citation type="submission" date="2013-08" db="EMBL/GenBank/DDBJ databases">
        <authorList>
            <person name="Mendez C."/>
            <person name="Richter M."/>
            <person name="Ferrer M."/>
            <person name="Sanchez J."/>
        </authorList>
    </citation>
    <scope>NUCLEOTIDE SEQUENCE</scope>
</reference>
<dbReference type="Pfam" id="PF08388">
    <property type="entry name" value="GIIM"/>
    <property type="match status" value="1"/>
</dbReference>
<keyword evidence="2" id="KW-0548">Nucleotidyltransferase</keyword>
<dbReference type="GO" id="GO:0003964">
    <property type="term" value="F:RNA-directed DNA polymerase activity"/>
    <property type="evidence" value="ECO:0007669"/>
    <property type="project" value="UniProtKB-KW"/>
</dbReference>
<reference evidence="2" key="2">
    <citation type="journal article" date="2014" name="ISME J.">
        <title>Microbial stratification in low pH oxic and suboxic macroscopic growths along an acid mine drainage.</title>
        <authorList>
            <person name="Mendez-Garcia C."/>
            <person name="Mesa V."/>
            <person name="Sprenger R.R."/>
            <person name="Richter M."/>
            <person name="Diez M.S."/>
            <person name="Solano J."/>
            <person name="Bargiela R."/>
            <person name="Golyshina O.V."/>
            <person name="Manteca A."/>
            <person name="Ramos J.L."/>
            <person name="Gallego J.R."/>
            <person name="Llorente I."/>
            <person name="Martins Dos Santos V.A."/>
            <person name="Jensen O.N."/>
            <person name="Pelaez A.I."/>
            <person name="Sanchez J."/>
            <person name="Ferrer M."/>
        </authorList>
    </citation>
    <scope>NUCLEOTIDE SEQUENCE</scope>
</reference>
<dbReference type="AlphaFoldDB" id="T1D1W6"/>
<evidence type="ECO:0000313" key="2">
    <source>
        <dbReference type="EMBL" id="EQD76425.1"/>
    </source>
</evidence>
<comment type="caution">
    <text evidence="2">The sequence shown here is derived from an EMBL/GenBank/DDBJ whole genome shotgun (WGS) entry which is preliminary data.</text>
</comment>
<feature type="domain" description="Reverse transcriptase" evidence="1">
    <location>
        <begin position="1"/>
        <end position="154"/>
    </location>
</feature>
<dbReference type="PANTHER" id="PTHR34047:SF3">
    <property type="entry name" value="BLR2052 PROTEIN"/>
    <property type="match status" value="1"/>
</dbReference>